<evidence type="ECO:0000256" key="1">
    <source>
        <dbReference type="SAM" id="MobiDB-lite"/>
    </source>
</evidence>
<dbReference type="RefSeq" id="XP_011777366.1">
    <property type="nucleotide sequence ID" value="XM_011779064.1"/>
</dbReference>
<dbReference type="KEGG" id="tbg:TbgDal_X1810"/>
<evidence type="ECO:0000313" key="3">
    <source>
        <dbReference type="Proteomes" id="UP000002316"/>
    </source>
</evidence>
<dbReference type="EMBL" id="FN554973">
    <property type="protein sequence ID" value="CBH15100.1"/>
    <property type="molecule type" value="Genomic_DNA"/>
</dbReference>
<feature type="compositionally biased region" description="Basic and acidic residues" evidence="1">
    <location>
        <begin position="38"/>
        <end position="48"/>
    </location>
</feature>
<sequence length="103" mass="11883">MARGKRKGNTRTQKKKKSVRTKNKQKHQNKLINGTTRNNEENDGEIKTKKGAKGGSMRRTHAGISLVLRHLFPSVTQSVSFIPFPSSLFFFFMFPHNKIRLRQ</sequence>
<feature type="compositionally biased region" description="Basic residues" evidence="1">
    <location>
        <begin position="1"/>
        <end position="29"/>
    </location>
</feature>
<feature type="region of interest" description="Disordered" evidence="1">
    <location>
        <begin position="1"/>
        <end position="57"/>
    </location>
</feature>
<dbReference type="AlphaFoldDB" id="D0A1F8"/>
<accession>D0A1F8</accession>
<protein>
    <submittedName>
        <fullName evidence="2">Uncharacterized protein</fullName>
    </submittedName>
</protein>
<gene>
    <name evidence="2" type="ORF">TbgDal_X1810</name>
</gene>
<reference evidence="3" key="1">
    <citation type="journal article" date="2010" name="PLoS Negl. Trop. Dis.">
        <title>The genome sequence of Trypanosoma brucei gambiense, causative agent of chronic human african trypanosomiasis.</title>
        <authorList>
            <person name="Jackson A.P."/>
            <person name="Sanders M."/>
            <person name="Berry A."/>
            <person name="McQuillan J."/>
            <person name="Aslett M.A."/>
            <person name="Quail M.A."/>
            <person name="Chukualim B."/>
            <person name="Capewell P."/>
            <person name="MacLeod A."/>
            <person name="Melville S.E."/>
            <person name="Gibson W."/>
            <person name="Barry J.D."/>
            <person name="Berriman M."/>
            <person name="Hertz-Fowler C."/>
        </authorList>
    </citation>
    <scope>NUCLEOTIDE SEQUENCE [LARGE SCALE GENOMIC DNA]</scope>
    <source>
        <strain evidence="3">MHOM/CI/86/DAL972</strain>
    </source>
</reference>
<name>D0A1F8_TRYB9</name>
<dbReference type="GeneID" id="23865054"/>
<dbReference type="Proteomes" id="UP000002316">
    <property type="component" value="Chromosome 10"/>
</dbReference>
<proteinExistence type="predicted"/>
<evidence type="ECO:0000313" key="2">
    <source>
        <dbReference type="EMBL" id="CBH15100.1"/>
    </source>
</evidence>
<organism evidence="2 3">
    <name type="scientific">Trypanosoma brucei gambiense (strain MHOM/CI/86/DAL972)</name>
    <dbReference type="NCBI Taxonomy" id="679716"/>
    <lineage>
        <taxon>Eukaryota</taxon>
        <taxon>Discoba</taxon>
        <taxon>Euglenozoa</taxon>
        <taxon>Kinetoplastea</taxon>
        <taxon>Metakinetoplastina</taxon>
        <taxon>Trypanosomatida</taxon>
        <taxon>Trypanosomatidae</taxon>
        <taxon>Trypanosoma</taxon>
    </lineage>
</organism>